<dbReference type="GO" id="GO:0046983">
    <property type="term" value="F:protein dimerization activity"/>
    <property type="evidence" value="ECO:0007669"/>
    <property type="project" value="InterPro"/>
</dbReference>
<keyword evidence="2" id="KW-1185">Reference proteome</keyword>
<dbReference type="OrthoDB" id="601557at2759"/>
<dbReference type="Proteomes" id="UP001141806">
    <property type="component" value="Unassembled WGS sequence"/>
</dbReference>
<comment type="caution">
    <text evidence="1">The sequence shown here is derived from an EMBL/GenBank/DDBJ whole genome shotgun (WGS) entry which is preliminary data.</text>
</comment>
<dbReference type="Gene3D" id="3.40.1810.10">
    <property type="entry name" value="Transcription factor, MADS-box"/>
    <property type="match status" value="1"/>
</dbReference>
<dbReference type="AlphaFoldDB" id="A0A9Q0KCU9"/>
<organism evidence="1 2">
    <name type="scientific">Protea cynaroides</name>
    <dbReference type="NCBI Taxonomy" id="273540"/>
    <lineage>
        <taxon>Eukaryota</taxon>
        <taxon>Viridiplantae</taxon>
        <taxon>Streptophyta</taxon>
        <taxon>Embryophyta</taxon>
        <taxon>Tracheophyta</taxon>
        <taxon>Spermatophyta</taxon>
        <taxon>Magnoliopsida</taxon>
        <taxon>Proteales</taxon>
        <taxon>Proteaceae</taxon>
        <taxon>Protea</taxon>
    </lineage>
</organism>
<dbReference type="GO" id="GO:0003677">
    <property type="term" value="F:DNA binding"/>
    <property type="evidence" value="ECO:0007669"/>
    <property type="project" value="InterPro"/>
</dbReference>
<reference evidence="1" key="1">
    <citation type="journal article" date="2023" name="Plant J.">
        <title>The genome of the king protea, Protea cynaroides.</title>
        <authorList>
            <person name="Chang J."/>
            <person name="Duong T.A."/>
            <person name="Schoeman C."/>
            <person name="Ma X."/>
            <person name="Roodt D."/>
            <person name="Barker N."/>
            <person name="Li Z."/>
            <person name="Van de Peer Y."/>
            <person name="Mizrachi E."/>
        </authorList>
    </citation>
    <scope>NUCLEOTIDE SEQUENCE</scope>
    <source>
        <tissue evidence="1">Young leaves</tissue>
    </source>
</reference>
<proteinExistence type="predicted"/>
<dbReference type="SUPFAM" id="SSF55455">
    <property type="entry name" value="SRF-like"/>
    <property type="match status" value="1"/>
</dbReference>
<evidence type="ECO:0000313" key="2">
    <source>
        <dbReference type="Proteomes" id="UP001141806"/>
    </source>
</evidence>
<dbReference type="EMBL" id="JAMYWD010000006">
    <property type="protein sequence ID" value="KAJ4968208.1"/>
    <property type="molecule type" value="Genomic_DNA"/>
</dbReference>
<evidence type="ECO:0000313" key="1">
    <source>
        <dbReference type="EMBL" id="KAJ4968208.1"/>
    </source>
</evidence>
<accession>A0A9Q0KCU9</accession>
<gene>
    <name evidence="1" type="ORF">NE237_014909</name>
</gene>
<name>A0A9Q0KCU9_9MAGN</name>
<protein>
    <submittedName>
        <fullName evidence="1">Uncharacterized protein</fullName>
    </submittedName>
</protein>
<sequence length="292" mass="33854">MARSSPTDRTGCVAVVEVERAWLWRWWIIGDSGKSSGVEIEKSEEFHLFSCKKLNDLLPIRRVKSLKKKIYEFSILSNVKACSIIFGPRGGKTERPIEPDIWPKNQNHICDILNQFLKHDANELGKRGMGIENFFKNHTKKFRAELDRLQKQNDHAKYPTWDNRLDHFSLDQLGTLSNQLDLKLELVKQKHLDHTKGEFDFWEAAVGGYFPPWFMDDMLDLLAELALLKPLKEDAGEFYKLMRLYFGRRIYDVKQMIIKFCDGVFGGFEWAANTYGVKCTARMLTVPPSIAC</sequence>
<dbReference type="InterPro" id="IPR036879">
    <property type="entry name" value="TF_MADSbox_sf"/>
</dbReference>